<gene>
    <name evidence="3" type="ORF">BJX67DRAFT_99473</name>
</gene>
<evidence type="ECO:0000256" key="2">
    <source>
        <dbReference type="SAM" id="Phobius"/>
    </source>
</evidence>
<dbReference type="GeneID" id="98150786"/>
<feature type="compositionally biased region" description="Polar residues" evidence="1">
    <location>
        <begin position="75"/>
        <end position="85"/>
    </location>
</feature>
<keyword evidence="2" id="KW-0812">Transmembrane</keyword>
<keyword evidence="2" id="KW-0472">Membrane</keyword>
<accession>A0ABR4M697</accession>
<feature type="transmembrane region" description="Helical" evidence="2">
    <location>
        <begin position="102"/>
        <end position="124"/>
    </location>
</feature>
<feature type="region of interest" description="Disordered" evidence="1">
    <location>
        <begin position="58"/>
        <end position="92"/>
    </location>
</feature>
<organism evidence="3 4">
    <name type="scientific">Aspergillus lucknowensis</name>
    <dbReference type="NCBI Taxonomy" id="176173"/>
    <lineage>
        <taxon>Eukaryota</taxon>
        <taxon>Fungi</taxon>
        <taxon>Dikarya</taxon>
        <taxon>Ascomycota</taxon>
        <taxon>Pezizomycotina</taxon>
        <taxon>Eurotiomycetes</taxon>
        <taxon>Eurotiomycetidae</taxon>
        <taxon>Eurotiales</taxon>
        <taxon>Aspergillaceae</taxon>
        <taxon>Aspergillus</taxon>
        <taxon>Aspergillus subgen. Nidulantes</taxon>
    </lineage>
</organism>
<feature type="region of interest" description="Disordered" evidence="1">
    <location>
        <begin position="306"/>
        <end position="343"/>
    </location>
</feature>
<dbReference type="Proteomes" id="UP001610432">
    <property type="component" value="Unassembled WGS sequence"/>
</dbReference>
<protein>
    <submittedName>
        <fullName evidence="3">Uncharacterized protein</fullName>
    </submittedName>
</protein>
<feature type="compositionally biased region" description="Low complexity" evidence="1">
    <location>
        <begin position="319"/>
        <end position="343"/>
    </location>
</feature>
<reference evidence="3 4" key="1">
    <citation type="submission" date="2024-07" db="EMBL/GenBank/DDBJ databases">
        <title>Section-level genome sequencing and comparative genomics of Aspergillus sections Usti and Cavernicolus.</title>
        <authorList>
            <consortium name="Lawrence Berkeley National Laboratory"/>
            <person name="Nybo J.L."/>
            <person name="Vesth T.C."/>
            <person name="Theobald S."/>
            <person name="Frisvad J.C."/>
            <person name="Larsen T.O."/>
            <person name="Kjaerboelling I."/>
            <person name="Rothschild-Mancinelli K."/>
            <person name="Lyhne E.K."/>
            <person name="Kogle M.E."/>
            <person name="Barry K."/>
            <person name="Clum A."/>
            <person name="Na H."/>
            <person name="Ledsgaard L."/>
            <person name="Lin J."/>
            <person name="Lipzen A."/>
            <person name="Kuo A."/>
            <person name="Riley R."/>
            <person name="Mondo S."/>
            <person name="Labutti K."/>
            <person name="Haridas S."/>
            <person name="Pangalinan J."/>
            <person name="Salamov A.A."/>
            <person name="Simmons B.A."/>
            <person name="Magnuson J.K."/>
            <person name="Chen J."/>
            <person name="Drula E."/>
            <person name="Henrissat B."/>
            <person name="Wiebenga A."/>
            <person name="Lubbers R.J."/>
            <person name="Gomes A.C."/>
            <person name="Macurrencykelacurrency M.R."/>
            <person name="Stajich J."/>
            <person name="Grigoriev I.V."/>
            <person name="Mortensen U.H."/>
            <person name="De Vries R.P."/>
            <person name="Baker S.E."/>
            <person name="Andersen M.R."/>
        </authorList>
    </citation>
    <scope>NUCLEOTIDE SEQUENCE [LARGE SCALE GENOMIC DNA]</scope>
    <source>
        <strain evidence="3 4">CBS 449.75</strain>
    </source>
</reference>
<name>A0ABR4M697_9EURO</name>
<evidence type="ECO:0000313" key="4">
    <source>
        <dbReference type="Proteomes" id="UP001610432"/>
    </source>
</evidence>
<evidence type="ECO:0000256" key="1">
    <source>
        <dbReference type="SAM" id="MobiDB-lite"/>
    </source>
</evidence>
<feature type="region of interest" description="Disordered" evidence="1">
    <location>
        <begin position="250"/>
        <end position="282"/>
    </location>
</feature>
<dbReference type="EMBL" id="JBFXLQ010000002">
    <property type="protein sequence ID" value="KAL2872110.1"/>
    <property type="molecule type" value="Genomic_DNA"/>
</dbReference>
<sequence>MSFTSFSTSILYGRERISSVMQNATQTTGTARENHSEIPCHADIPDCTQLQHYLHELTSRDVRPKNKTSVPGRPSNGSNPGNLTLNKAKGRPSHWSMDKASIAASTIFGAISSAALLFIVWLCVKKLRRRRRRRRRGDVDSLAAEMKKRRREGMMFWKNSPCTYLVEQNNGAVTRVLCTRNKGGASVPSTPPNTLNNPLEPVSSIQQDVRIDTVRYLDELNKSCRGRSGSIPKSIVIVSPPLQPVVSRIAVPDSQPTGPTELPESMESTETTEPIEPGKQVEPLAPLEPSKAIELCASTEQSKVVEAAKSTEPTESIWSTVSTEPTGSTGSTEPTESTESSELAELTTSPTLQVLEMDQISEPEAALSKSHSGPLFRLPSIRQTLSPLFNF</sequence>
<keyword evidence="2" id="KW-1133">Transmembrane helix</keyword>
<dbReference type="RefSeq" id="XP_070891089.1">
    <property type="nucleotide sequence ID" value="XM_071035714.1"/>
</dbReference>
<feature type="compositionally biased region" description="Low complexity" evidence="1">
    <location>
        <begin position="259"/>
        <end position="277"/>
    </location>
</feature>
<keyword evidence="4" id="KW-1185">Reference proteome</keyword>
<comment type="caution">
    <text evidence="3">The sequence shown here is derived from an EMBL/GenBank/DDBJ whole genome shotgun (WGS) entry which is preliminary data.</text>
</comment>
<proteinExistence type="predicted"/>
<evidence type="ECO:0000313" key="3">
    <source>
        <dbReference type="EMBL" id="KAL2872110.1"/>
    </source>
</evidence>